<dbReference type="EMBL" id="MU155157">
    <property type="protein sequence ID" value="KAF9483111.1"/>
    <property type="molecule type" value="Genomic_DNA"/>
</dbReference>
<keyword evidence="2" id="KW-1185">Reference proteome</keyword>
<dbReference type="Proteomes" id="UP000807469">
    <property type="component" value="Unassembled WGS sequence"/>
</dbReference>
<proteinExistence type="predicted"/>
<evidence type="ECO:0000313" key="2">
    <source>
        <dbReference type="Proteomes" id="UP000807469"/>
    </source>
</evidence>
<comment type="caution">
    <text evidence="1">The sequence shown here is derived from an EMBL/GenBank/DDBJ whole genome shotgun (WGS) entry which is preliminary data.</text>
</comment>
<evidence type="ECO:0000313" key="1">
    <source>
        <dbReference type="EMBL" id="KAF9483111.1"/>
    </source>
</evidence>
<gene>
    <name evidence="1" type="ORF">BDN70DRAFT_350596</name>
</gene>
<dbReference type="AlphaFoldDB" id="A0A9P6CWN5"/>
<sequence>MPPNLTHLSLSGILDEGFIQAVLNFCPNLQLLVVNDSRKVSEGASHDLGTKIKDKRLVKTRCSAEHSQYWSRGPQWGGDFWKVCEDIRDSRQSR</sequence>
<accession>A0A9P6CWN5</accession>
<organism evidence="1 2">
    <name type="scientific">Pholiota conissans</name>
    <dbReference type="NCBI Taxonomy" id="109636"/>
    <lineage>
        <taxon>Eukaryota</taxon>
        <taxon>Fungi</taxon>
        <taxon>Dikarya</taxon>
        <taxon>Basidiomycota</taxon>
        <taxon>Agaricomycotina</taxon>
        <taxon>Agaricomycetes</taxon>
        <taxon>Agaricomycetidae</taxon>
        <taxon>Agaricales</taxon>
        <taxon>Agaricineae</taxon>
        <taxon>Strophariaceae</taxon>
        <taxon>Pholiota</taxon>
    </lineage>
</organism>
<protein>
    <submittedName>
        <fullName evidence="1">Uncharacterized protein</fullName>
    </submittedName>
</protein>
<reference evidence="1" key="1">
    <citation type="submission" date="2020-11" db="EMBL/GenBank/DDBJ databases">
        <authorList>
            <consortium name="DOE Joint Genome Institute"/>
            <person name="Ahrendt S."/>
            <person name="Riley R."/>
            <person name="Andreopoulos W."/>
            <person name="Labutti K."/>
            <person name="Pangilinan J."/>
            <person name="Ruiz-Duenas F.J."/>
            <person name="Barrasa J.M."/>
            <person name="Sanchez-Garcia M."/>
            <person name="Camarero S."/>
            <person name="Miyauchi S."/>
            <person name="Serrano A."/>
            <person name="Linde D."/>
            <person name="Babiker R."/>
            <person name="Drula E."/>
            <person name="Ayuso-Fernandez I."/>
            <person name="Pacheco R."/>
            <person name="Padilla G."/>
            <person name="Ferreira P."/>
            <person name="Barriuso J."/>
            <person name="Kellner H."/>
            <person name="Castanera R."/>
            <person name="Alfaro M."/>
            <person name="Ramirez L."/>
            <person name="Pisabarro A.G."/>
            <person name="Kuo A."/>
            <person name="Tritt A."/>
            <person name="Lipzen A."/>
            <person name="He G."/>
            <person name="Yan M."/>
            <person name="Ng V."/>
            <person name="Cullen D."/>
            <person name="Martin F."/>
            <person name="Rosso M.-N."/>
            <person name="Henrissat B."/>
            <person name="Hibbett D."/>
            <person name="Martinez A.T."/>
            <person name="Grigoriev I.V."/>
        </authorList>
    </citation>
    <scope>NUCLEOTIDE SEQUENCE</scope>
    <source>
        <strain evidence="1">CIRM-BRFM 674</strain>
    </source>
</reference>
<dbReference type="OrthoDB" id="3035629at2759"/>
<name>A0A9P6CWN5_9AGAR</name>